<evidence type="ECO:0000313" key="2">
    <source>
        <dbReference type="Proteomes" id="UP001190700"/>
    </source>
</evidence>
<name>A0AAE0FGP6_9CHLO</name>
<comment type="caution">
    <text evidence="1">The sequence shown here is derived from an EMBL/GenBank/DDBJ whole genome shotgun (WGS) entry which is preliminary data.</text>
</comment>
<reference evidence="1 2" key="1">
    <citation type="journal article" date="2015" name="Genome Biol. Evol.">
        <title>Comparative Genomics of a Bacterivorous Green Alga Reveals Evolutionary Causalities and Consequences of Phago-Mixotrophic Mode of Nutrition.</title>
        <authorList>
            <person name="Burns J.A."/>
            <person name="Paasch A."/>
            <person name="Narechania A."/>
            <person name="Kim E."/>
        </authorList>
    </citation>
    <scope>NUCLEOTIDE SEQUENCE [LARGE SCALE GENOMIC DNA]</scope>
    <source>
        <strain evidence="1 2">PLY_AMNH</strain>
    </source>
</reference>
<protein>
    <submittedName>
        <fullName evidence="1">Uncharacterized protein</fullName>
    </submittedName>
</protein>
<sequence length="207" mass="22705">MVSDVRGFVEKEFNCAEDAREALAKLVAGDDYRGCLLRALQLAPDVQLEIEQDLIEKIESHWTPELGLIVRLHCGLPQRPYQPLIHCLSHQLNKEGKYEPVLIKPGVPMPSLVGTDASKNKTVKLEDEYFALAKPAALTDGIEGTTISFKEALKTYIEQHNPLGTNVTVQLAGDGAQVFRSVSHCTVAFKVIVNKPIEDATRAASTA</sequence>
<evidence type="ECO:0000313" key="1">
    <source>
        <dbReference type="EMBL" id="KAK3259063.1"/>
    </source>
</evidence>
<gene>
    <name evidence="1" type="ORF">CYMTET_31924</name>
</gene>
<dbReference type="Proteomes" id="UP001190700">
    <property type="component" value="Unassembled WGS sequence"/>
</dbReference>
<dbReference type="EMBL" id="LGRX02019021">
    <property type="protein sequence ID" value="KAK3259063.1"/>
    <property type="molecule type" value="Genomic_DNA"/>
</dbReference>
<accession>A0AAE0FGP6</accession>
<keyword evidence="2" id="KW-1185">Reference proteome</keyword>
<dbReference type="AlphaFoldDB" id="A0AAE0FGP6"/>
<organism evidence="1 2">
    <name type="scientific">Cymbomonas tetramitiformis</name>
    <dbReference type="NCBI Taxonomy" id="36881"/>
    <lineage>
        <taxon>Eukaryota</taxon>
        <taxon>Viridiplantae</taxon>
        <taxon>Chlorophyta</taxon>
        <taxon>Pyramimonadophyceae</taxon>
        <taxon>Pyramimonadales</taxon>
        <taxon>Pyramimonadaceae</taxon>
        <taxon>Cymbomonas</taxon>
    </lineage>
</organism>
<proteinExistence type="predicted"/>